<dbReference type="HAMAP" id="MF_00337">
    <property type="entry name" value="Exonuc_7_S"/>
    <property type="match status" value="1"/>
</dbReference>
<protein>
    <recommendedName>
        <fullName evidence="6">Exodeoxyribonuclease 7 small subunit</fullName>
        <ecNumber evidence="6">3.1.11.6</ecNumber>
    </recommendedName>
    <alternativeName>
        <fullName evidence="6">Exodeoxyribonuclease VII small subunit</fullName>
        <shortName evidence="6">Exonuclease VII small subunit</shortName>
    </alternativeName>
</protein>
<evidence type="ECO:0000313" key="7">
    <source>
        <dbReference type="EMBL" id="MAH64267.1"/>
    </source>
</evidence>
<dbReference type="SUPFAM" id="SSF116842">
    <property type="entry name" value="XseB-like"/>
    <property type="match status" value="1"/>
</dbReference>
<dbReference type="GO" id="GO:0005829">
    <property type="term" value="C:cytosol"/>
    <property type="evidence" value="ECO:0007669"/>
    <property type="project" value="TreeGrafter"/>
</dbReference>
<sequence length="76" mass="8806">MGQSPSFEDSLQQLNEAVRRLESGDLALEEALQAFEEGIRHSRDCNRLLQMAEERIEMILKNEHGEYEVVPMKETE</sequence>
<keyword evidence="2 6" id="KW-0963">Cytoplasm</keyword>
<evidence type="ECO:0000256" key="5">
    <source>
        <dbReference type="ARBA" id="ARBA00022839"/>
    </source>
</evidence>
<keyword evidence="5 6" id="KW-0269">Exonuclease</keyword>
<dbReference type="GO" id="GO:0006308">
    <property type="term" value="P:DNA catabolic process"/>
    <property type="evidence" value="ECO:0007669"/>
    <property type="project" value="UniProtKB-UniRule"/>
</dbReference>
<comment type="subcellular location">
    <subcellularLocation>
        <location evidence="6">Cytoplasm</location>
    </subcellularLocation>
</comment>
<organism evidence="7 8">
    <name type="scientific">SAR324 cluster bacterium</name>
    <dbReference type="NCBI Taxonomy" id="2024889"/>
    <lineage>
        <taxon>Bacteria</taxon>
        <taxon>Deltaproteobacteria</taxon>
        <taxon>SAR324 cluster</taxon>
    </lineage>
</organism>
<dbReference type="EMBL" id="NZEX01000149">
    <property type="protein sequence ID" value="MAH64267.1"/>
    <property type="molecule type" value="Genomic_DNA"/>
</dbReference>
<dbReference type="NCBIfam" id="TIGR01280">
    <property type="entry name" value="xseB"/>
    <property type="match status" value="1"/>
</dbReference>
<gene>
    <name evidence="6 7" type="primary">xseB</name>
    <name evidence="7" type="ORF">CMN54_12650</name>
</gene>
<dbReference type="Gene3D" id="1.10.287.1040">
    <property type="entry name" value="Exonuclease VII, small subunit"/>
    <property type="match status" value="1"/>
</dbReference>
<dbReference type="PANTHER" id="PTHR34137:SF1">
    <property type="entry name" value="EXODEOXYRIBONUCLEASE 7 SMALL SUBUNIT"/>
    <property type="match status" value="1"/>
</dbReference>
<dbReference type="PIRSF" id="PIRSF006488">
    <property type="entry name" value="Exonuc_VII_S"/>
    <property type="match status" value="1"/>
</dbReference>
<dbReference type="EC" id="3.1.11.6" evidence="6"/>
<dbReference type="InterPro" id="IPR003761">
    <property type="entry name" value="Exonuc_VII_S"/>
</dbReference>
<dbReference type="GO" id="GO:0008855">
    <property type="term" value="F:exodeoxyribonuclease VII activity"/>
    <property type="evidence" value="ECO:0007669"/>
    <property type="project" value="UniProtKB-UniRule"/>
</dbReference>
<name>A0A2D6YM46_9DELT</name>
<reference evidence="8" key="1">
    <citation type="submission" date="2017-09" db="EMBL/GenBank/DDBJ databases">
        <title>The Reconstruction of 2,631 Draft Metagenome-Assembled Genomes from the Global Oceans.</title>
        <authorList>
            <person name="Tully B.J."/>
            <person name="Graham E.D."/>
            <person name="Heidelberg J.F."/>
        </authorList>
    </citation>
    <scope>NUCLEOTIDE SEQUENCE [LARGE SCALE GENOMIC DNA]</scope>
</reference>
<dbReference type="Pfam" id="PF02609">
    <property type="entry name" value="Exonuc_VII_S"/>
    <property type="match status" value="1"/>
</dbReference>
<evidence type="ECO:0000313" key="8">
    <source>
        <dbReference type="Proteomes" id="UP000226525"/>
    </source>
</evidence>
<evidence type="ECO:0000256" key="6">
    <source>
        <dbReference type="HAMAP-Rule" id="MF_00337"/>
    </source>
</evidence>
<dbReference type="InterPro" id="IPR037004">
    <property type="entry name" value="Exonuc_VII_ssu_sf"/>
</dbReference>
<comment type="subunit">
    <text evidence="6">Heterooligomer composed of large and small subunits.</text>
</comment>
<dbReference type="PANTHER" id="PTHR34137">
    <property type="entry name" value="EXODEOXYRIBONUCLEASE 7 SMALL SUBUNIT"/>
    <property type="match status" value="1"/>
</dbReference>
<comment type="catalytic activity">
    <reaction evidence="6">
        <text>Exonucleolytic cleavage in either 5'- to 3'- or 3'- to 5'-direction to yield nucleoside 5'-phosphates.</text>
        <dbReference type="EC" id="3.1.11.6"/>
    </reaction>
</comment>
<evidence type="ECO:0000256" key="3">
    <source>
        <dbReference type="ARBA" id="ARBA00022722"/>
    </source>
</evidence>
<comment type="similarity">
    <text evidence="1 6">Belongs to the XseB family.</text>
</comment>
<evidence type="ECO:0000256" key="2">
    <source>
        <dbReference type="ARBA" id="ARBA00022490"/>
    </source>
</evidence>
<dbReference type="AlphaFoldDB" id="A0A2D6YM46"/>
<accession>A0A2D6YM46</accession>
<dbReference type="GO" id="GO:0009318">
    <property type="term" value="C:exodeoxyribonuclease VII complex"/>
    <property type="evidence" value="ECO:0007669"/>
    <property type="project" value="UniProtKB-UniRule"/>
</dbReference>
<keyword evidence="4 6" id="KW-0378">Hydrolase</keyword>
<comment type="caution">
    <text evidence="7">The sequence shown here is derived from an EMBL/GenBank/DDBJ whole genome shotgun (WGS) entry which is preliminary data.</text>
</comment>
<dbReference type="Proteomes" id="UP000226525">
    <property type="component" value="Unassembled WGS sequence"/>
</dbReference>
<proteinExistence type="inferred from homology"/>
<keyword evidence="3 6" id="KW-0540">Nuclease</keyword>
<evidence type="ECO:0000256" key="4">
    <source>
        <dbReference type="ARBA" id="ARBA00022801"/>
    </source>
</evidence>
<evidence type="ECO:0000256" key="1">
    <source>
        <dbReference type="ARBA" id="ARBA00009998"/>
    </source>
</evidence>
<comment type="function">
    <text evidence="6">Bidirectionally degrades single-stranded DNA into large acid-insoluble oligonucleotides, which are then degraded further into small acid-soluble oligonucleotides.</text>
</comment>